<proteinExistence type="predicted"/>
<protein>
    <submittedName>
        <fullName evidence="2">Unplaced genomic scaffold SPHSTscaffold_223, whole genome shotgun sequence</fullName>
    </submittedName>
</protein>
<sequence length="172" mass="19084">MLSLPKRMAPMLEPPPSTAASSILTPHAGIPSTSIDSILKNLHTLILSITFPKMKNAKNCSIPLETLHEVRSLIQLSSIKEHTAGMTWFCQPGEHDRFVPLRTALKTASKTQSIDRFEDTKVLTLQFASKTSEEGYKRRWASINDRHPANARAINDRHPPASGPMREPDAGH</sequence>
<dbReference type="Proteomes" id="UP000054279">
    <property type="component" value="Unassembled WGS sequence"/>
</dbReference>
<evidence type="ECO:0000256" key="1">
    <source>
        <dbReference type="SAM" id="MobiDB-lite"/>
    </source>
</evidence>
<dbReference type="AlphaFoldDB" id="A0A0C9UTZ0"/>
<organism evidence="2 3">
    <name type="scientific">Sphaerobolus stellatus (strain SS14)</name>
    <dbReference type="NCBI Taxonomy" id="990650"/>
    <lineage>
        <taxon>Eukaryota</taxon>
        <taxon>Fungi</taxon>
        <taxon>Dikarya</taxon>
        <taxon>Basidiomycota</taxon>
        <taxon>Agaricomycotina</taxon>
        <taxon>Agaricomycetes</taxon>
        <taxon>Phallomycetidae</taxon>
        <taxon>Geastrales</taxon>
        <taxon>Sphaerobolaceae</taxon>
        <taxon>Sphaerobolus</taxon>
    </lineage>
</organism>
<evidence type="ECO:0000313" key="2">
    <source>
        <dbReference type="EMBL" id="KIJ28776.1"/>
    </source>
</evidence>
<keyword evidence="3" id="KW-1185">Reference proteome</keyword>
<gene>
    <name evidence="2" type="ORF">M422DRAFT_269901</name>
</gene>
<accession>A0A0C9UTZ0</accession>
<dbReference type="EMBL" id="KN837298">
    <property type="protein sequence ID" value="KIJ28776.1"/>
    <property type="molecule type" value="Genomic_DNA"/>
</dbReference>
<dbReference type="HOGENOM" id="CLU_1556250_0_0_1"/>
<reference evidence="2 3" key="1">
    <citation type="submission" date="2014-06" db="EMBL/GenBank/DDBJ databases">
        <title>Evolutionary Origins and Diversification of the Mycorrhizal Mutualists.</title>
        <authorList>
            <consortium name="DOE Joint Genome Institute"/>
            <consortium name="Mycorrhizal Genomics Consortium"/>
            <person name="Kohler A."/>
            <person name="Kuo A."/>
            <person name="Nagy L.G."/>
            <person name="Floudas D."/>
            <person name="Copeland A."/>
            <person name="Barry K.W."/>
            <person name="Cichocki N."/>
            <person name="Veneault-Fourrey C."/>
            <person name="LaButti K."/>
            <person name="Lindquist E.A."/>
            <person name="Lipzen A."/>
            <person name="Lundell T."/>
            <person name="Morin E."/>
            <person name="Murat C."/>
            <person name="Riley R."/>
            <person name="Ohm R."/>
            <person name="Sun H."/>
            <person name="Tunlid A."/>
            <person name="Henrissat B."/>
            <person name="Grigoriev I.V."/>
            <person name="Hibbett D.S."/>
            <person name="Martin F."/>
        </authorList>
    </citation>
    <scope>NUCLEOTIDE SEQUENCE [LARGE SCALE GENOMIC DNA]</scope>
    <source>
        <strain evidence="2 3">SS14</strain>
    </source>
</reference>
<name>A0A0C9UTZ0_SPHS4</name>
<feature type="region of interest" description="Disordered" evidence="1">
    <location>
        <begin position="1"/>
        <end position="25"/>
    </location>
</feature>
<evidence type="ECO:0000313" key="3">
    <source>
        <dbReference type="Proteomes" id="UP000054279"/>
    </source>
</evidence>
<feature type="region of interest" description="Disordered" evidence="1">
    <location>
        <begin position="150"/>
        <end position="172"/>
    </location>
</feature>
<feature type="compositionally biased region" description="Basic and acidic residues" evidence="1">
    <location>
        <begin position="150"/>
        <end position="159"/>
    </location>
</feature>